<name>A0A7K1XUS5_9SPHI</name>
<dbReference type="PROSITE" id="PS50828">
    <property type="entry name" value="SMR"/>
    <property type="match status" value="1"/>
</dbReference>
<dbReference type="SUPFAM" id="SSF158949">
    <property type="entry name" value="Smr-associated domain-like"/>
    <property type="match status" value="1"/>
</dbReference>
<dbReference type="InterPro" id="IPR002625">
    <property type="entry name" value="Smr_dom"/>
</dbReference>
<dbReference type="RefSeq" id="WP_160905714.1">
    <property type="nucleotide sequence ID" value="NZ_WVHS01000001.1"/>
</dbReference>
<protein>
    <submittedName>
        <fullName evidence="2">DNA mismatch repair protein MutS</fullName>
    </submittedName>
</protein>
<dbReference type="InterPro" id="IPR036063">
    <property type="entry name" value="Smr_dom_sf"/>
</dbReference>
<dbReference type="Pfam" id="PF01713">
    <property type="entry name" value="Smr"/>
    <property type="match status" value="1"/>
</dbReference>
<feature type="domain" description="Smr" evidence="1">
    <location>
        <begin position="238"/>
        <end position="312"/>
    </location>
</feature>
<evidence type="ECO:0000259" key="1">
    <source>
        <dbReference type="PROSITE" id="PS50828"/>
    </source>
</evidence>
<dbReference type="Proteomes" id="UP000451233">
    <property type="component" value="Unassembled WGS sequence"/>
</dbReference>
<evidence type="ECO:0000313" key="3">
    <source>
        <dbReference type="Proteomes" id="UP000451233"/>
    </source>
</evidence>
<organism evidence="2 3">
    <name type="scientific">Hufsiella ginkgonis</name>
    <dbReference type="NCBI Taxonomy" id="2695274"/>
    <lineage>
        <taxon>Bacteria</taxon>
        <taxon>Pseudomonadati</taxon>
        <taxon>Bacteroidota</taxon>
        <taxon>Sphingobacteriia</taxon>
        <taxon>Sphingobacteriales</taxon>
        <taxon>Sphingobacteriaceae</taxon>
        <taxon>Hufsiella</taxon>
    </lineage>
</organism>
<dbReference type="Gene3D" id="3.30.1370.110">
    <property type="match status" value="1"/>
</dbReference>
<sequence>MIRLGDFVRFVDEKMEGYVTRIIDDKTVGVTTEDFEIPVLRTKITRVFGEDQAGSAGEAVTVSRPVASFNENVIFLAVVSNPKQPAVVNFFIVNTTSYTLAAGVHGERSGKVRGEFSGEVAPGSSRQVFTASLSEVSSWPRLLVQLLYFTAESRDALKKPVEFNEKFTAKDFSGSKKQIPLMDQPGWEFRLDPQPVIIDAQKLKESFFRAPETQAAVARPLPEVDLHIEKLRDDHQFLTSSEMLTIQLAEFRRNLEAAVVHKLSSVIFIHGAGNGTLRHEIHKALGRHPGVKTFMDARKEKFGFGATEVLLK</sequence>
<dbReference type="EMBL" id="WVHS01000001">
    <property type="protein sequence ID" value="MXV14763.1"/>
    <property type="molecule type" value="Genomic_DNA"/>
</dbReference>
<keyword evidence="3" id="KW-1185">Reference proteome</keyword>
<reference evidence="2 3" key="1">
    <citation type="submission" date="2019-11" db="EMBL/GenBank/DDBJ databases">
        <title>Pedobacter sp. HMF7056 Genome sequencing and assembly.</title>
        <authorList>
            <person name="Kang H."/>
            <person name="Kim H."/>
            <person name="Joh K."/>
        </authorList>
    </citation>
    <scope>NUCLEOTIDE SEQUENCE [LARGE SCALE GENOMIC DNA]</scope>
    <source>
        <strain evidence="2 3">HMF7056</strain>
    </source>
</reference>
<comment type="caution">
    <text evidence="2">The sequence shown here is derived from an EMBL/GenBank/DDBJ whole genome shotgun (WGS) entry which is preliminary data.</text>
</comment>
<proteinExistence type="predicted"/>
<evidence type="ECO:0000313" key="2">
    <source>
        <dbReference type="EMBL" id="MXV14763.1"/>
    </source>
</evidence>
<gene>
    <name evidence="2" type="ORF">GS398_05595</name>
</gene>
<dbReference type="Gene3D" id="2.60.40.1600">
    <property type="entry name" value="Smr-associated-like"/>
    <property type="match status" value="1"/>
</dbReference>
<accession>A0A7K1XUS5</accession>
<dbReference type="AlphaFoldDB" id="A0A7K1XUS5"/>
<dbReference type="InterPro" id="IPR036781">
    <property type="entry name" value="Smr_assoc-like_sf"/>
</dbReference>